<proteinExistence type="predicted"/>
<organism evidence="1 2">
    <name type="scientific">Lactuca virosa</name>
    <dbReference type="NCBI Taxonomy" id="75947"/>
    <lineage>
        <taxon>Eukaryota</taxon>
        <taxon>Viridiplantae</taxon>
        <taxon>Streptophyta</taxon>
        <taxon>Embryophyta</taxon>
        <taxon>Tracheophyta</taxon>
        <taxon>Spermatophyta</taxon>
        <taxon>Magnoliopsida</taxon>
        <taxon>eudicotyledons</taxon>
        <taxon>Gunneridae</taxon>
        <taxon>Pentapetalae</taxon>
        <taxon>asterids</taxon>
        <taxon>campanulids</taxon>
        <taxon>Asterales</taxon>
        <taxon>Asteraceae</taxon>
        <taxon>Cichorioideae</taxon>
        <taxon>Cichorieae</taxon>
        <taxon>Lactucinae</taxon>
        <taxon>Lactuca</taxon>
    </lineage>
</organism>
<reference evidence="1 2" key="1">
    <citation type="submission" date="2022-01" db="EMBL/GenBank/DDBJ databases">
        <authorList>
            <person name="Xiong W."/>
            <person name="Schranz E."/>
        </authorList>
    </citation>
    <scope>NUCLEOTIDE SEQUENCE [LARGE SCALE GENOMIC DNA]</scope>
</reference>
<name>A0AAU9MRT9_9ASTR</name>
<protein>
    <submittedName>
        <fullName evidence="1">Uncharacterized protein</fullName>
    </submittedName>
</protein>
<dbReference type="EMBL" id="CAKMRJ010003334">
    <property type="protein sequence ID" value="CAH1430569.1"/>
    <property type="molecule type" value="Genomic_DNA"/>
</dbReference>
<evidence type="ECO:0000313" key="2">
    <source>
        <dbReference type="Proteomes" id="UP001157418"/>
    </source>
</evidence>
<gene>
    <name evidence="1" type="ORF">LVIROSA_LOCUS17333</name>
</gene>
<dbReference type="AlphaFoldDB" id="A0AAU9MRT9"/>
<dbReference type="Proteomes" id="UP001157418">
    <property type="component" value="Unassembled WGS sequence"/>
</dbReference>
<evidence type="ECO:0000313" key="1">
    <source>
        <dbReference type="EMBL" id="CAH1430569.1"/>
    </source>
</evidence>
<dbReference type="PANTHER" id="PTHR37718:SF2">
    <property type="entry name" value="OS03G0205150 PROTEIN"/>
    <property type="match status" value="1"/>
</dbReference>
<comment type="caution">
    <text evidence="1">The sequence shown here is derived from an EMBL/GenBank/DDBJ whole genome shotgun (WGS) entry which is preliminary data.</text>
</comment>
<dbReference type="PANTHER" id="PTHR37718">
    <property type="entry name" value="BNAC03G61340D PROTEIN"/>
    <property type="match status" value="1"/>
</dbReference>
<keyword evidence="2" id="KW-1185">Reference proteome</keyword>
<sequence length="90" mass="10558">MDLKYEEILKHLEKQDELLMDASRSLSHEWQKLKAEEDMLMHAFSDFMEAQGRTTKKKDGRDVVLEEINRPHSKEVVNVDFVGCPNIKIN</sequence>
<accession>A0AAU9MRT9</accession>